<name>A0ABS3I9X7_9MICO</name>
<feature type="region of interest" description="Disordered" evidence="1">
    <location>
        <begin position="61"/>
        <end position="80"/>
    </location>
</feature>
<comment type="caution">
    <text evidence="3">The sequence shown here is derived from an EMBL/GenBank/DDBJ whole genome shotgun (WGS) entry which is preliminary data.</text>
</comment>
<protein>
    <recommendedName>
        <fullName evidence="5">DUF3592 domain-containing protein</fullName>
    </recommendedName>
</protein>
<dbReference type="EMBL" id="JAFMPK010000044">
    <property type="protein sequence ID" value="MBO0609759.1"/>
    <property type="molecule type" value="Genomic_DNA"/>
</dbReference>
<gene>
    <name evidence="3" type="ORF">J0911_12065</name>
</gene>
<accession>A0ABS3I9X7</accession>
<feature type="transmembrane region" description="Helical" evidence="2">
    <location>
        <begin position="21"/>
        <end position="41"/>
    </location>
</feature>
<dbReference type="Proteomes" id="UP000664617">
    <property type="component" value="Unassembled WGS sequence"/>
</dbReference>
<feature type="compositionally biased region" description="Basic and acidic residues" evidence="1">
    <location>
        <begin position="64"/>
        <end position="80"/>
    </location>
</feature>
<evidence type="ECO:0008006" key="5">
    <source>
        <dbReference type="Google" id="ProtNLM"/>
    </source>
</evidence>
<reference evidence="4" key="2">
    <citation type="submission" date="2023-07" db="EMBL/GenBank/DDBJ databases">
        <title>Myceligenerans salitolerans sp. nov., a halotolerant actinomycete isolated from a salt lake in Xinjiang, China.</title>
        <authorList>
            <person name="Guan T."/>
        </authorList>
    </citation>
    <scope>NUCLEOTIDE SEQUENCE [LARGE SCALE GENOMIC DNA]</scope>
    <source>
        <strain evidence="4">XHU 5031</strain>
    </source>
</reference>
<keyword evidence="4" id="KW-1185">Reference proteome</keyword>
<evidence type="ECO:0000313" key="4">
    <source>
        <dbReference type="Proteomes" id="UP000664617"/>
    </source>
</evidence>
<reference evidence="3 4" key="1">
    <citation type="submission" date="2021-03" db="EMBL/GenBank/DDBJ databases">
        <authorList>
            <person name="Xin L."/>
        </authorList>
    </citation>
    <scope>NUCLEOTIDE SEQUENCE [LARGE SCALE GENOMIC DNA]</scope>
    <source>
        <strain evidence="3 4">XHU 5031</strain>
    </source>
</reference>
<keyword evidence="2" id="KW-0812">Transmembrane</keyword>
<evidence type="ECO:0000256" key="1">
    <source>
        <dbReference type="SAM" id="MobiDB-lite"/>
    </source>
</evidence>
<feature type="transmembrane region" description="Helical" evidence="2">
    <location>
        <begin position="158"/>
        <end position="176"/>
    </location>
</feature>
<sequence>MASRNLSRFLGDTWGTRIIRLLFTIGAVLTVVSLALIPAAMGQASDAASLLADGDRATATGAEGRAEVREKRRDGVDRREIMDPEVRATVALPDGSQQLALNDPQSAPETAYQEQWAPAPAPYEGSFEVVYDPADPAGTVTAVADAEERADYTPAGNVAIAVFFVVWTLAFAYPFYRSFTKKPEPARA</sequence>
<organism evidence="3 4">
    <name type="scientific">Myceligenerans salitolerans</name>
    <dbReference type="NCBI Taxonomy" id="1230528"/>
    <lineage>
        <taxon>Bacteria</taxon>
        <taxon>Bacillati</taxon>
        <taxon>Actinomycetota</taxon>
        <taxon>Actinomycetes</taxon>
        <taxon>Micrococcales</taxon>
        <taxon>Promicromonosporaceae</taxon>
        <taxon>Myceligenerans</taxon>
    </lineage>
</organism>
<dbReference type="RefSeq" id="WP_207275683.1">
    <property type="nucleotide sequence ID" value="NZ_JAFMPK010000044.1"/>
</dbReference>
<evidence type="ECO:0000256" key="2">
    <source>
        <dbReference type="SAM" id="Phobius"/>
    </source>
</evidence>
<proteinExistence type="predicted"/>
<keyword evidence="2" id="KW-1133">Transmembrane helix</keyword>
<keyword evidence="2" id="KW-0472">Membrane</keyword>
<evidence type="ECO:0000313" key="3">
    <source>
        <dbReference type="EMBL" id="MBO0609759.1"/>
    </source>
</evidence>